<dbReference type="STRING" id="1121325.SAMN04515677_103470"/>
<dbReference type="Proteomes" id="UP000199068">
    <property type="component" value="Unassembled WGS sequence"/>
</dbReference>
<evidence type="ECO:0000256" key="1">
    <source>
        <dbReference type="ARBA" id="ARBA00022723"/>
    </source>
</evidence>
<dbReference type="PANTHER" id="PTHR35848:SF6">
    <property type="entry name" value="CUPIN TYPE-2 DOMAIN-CONTAINING PROTEIN"/>
    <property type="match status" value="1"/>
</dbReference>
<dbReference type="Gene3D" id="2.60.120.10">
    <property type="entry name" value="Jelly Rolls"/>
    <property type="match status" value="1"/>
</dbReference>
<keyword evidence="4" id="KW-1185">Reference proteome</keyword>
<dbReference type="PANTHER" id="PTHR35848">
    <property type="entry name" value="OXALATE-BINDING PROTEIN"/>
    <property type="match status" value="1"/>
</dbReference>
<accession>A0A1G9N469</accession>
<dbReference type="SUPFAM" id="SSF51182">
    <property type="entry name" value="RmlC-like cupins"/>
    <property type="match status" value="1"/>
</dbReference>
<dbReference type="InterPro" id="IPR051610">
    <property type="entry name" value="GPI/OXD"/>
</dbReference>
<organism evidence="3 4">
    <name type="scientific">Romboutsia lituseburensis DSM 797</name>
    <dbReference type="NCBI Taxonomy" id="1121325"/>
    <lineage>
        <taxon>Bacteria</taxon>
        <taxon>Bacillati</taxon>
        <taxon>Bacillota</taxon>
        <taxon>Clostridia</taxon>
        <taxon>Peptostreptococcales</taxon>
        <taxon>Peptostreptococcaceae</taxon>
        <taxon>Romboutsia</taxon>
    </lineage>
</organism>
<evidence type="ECO:0000313" key="4">
    <source>
        <dbReference type="Proteomes" id="UP000199068"/>
    </source>
</evidence>
<evidence type="ECO:0000259" key="2">
    <source>
        <dbReference type="Pfam" id="PF07883"/>
    </source>
</evidence>
<dbReference type="InterPro" id="IPR011051">
    <property type="entry name" value="RmlC_Cupin_sf"/>
</dbReference>
<reference evidence="3 4" key="1">
    <citation type="submission" date="2016-10" db="EMBL/GenBank/DDBJ databases">
        <authorList>
            <person name="de Groot N.N."/>
        </authorList>
    </citation>
    <scope>NUCLEOTIDE SEQUENCE [LARGE SCALE GENOMIC DNA]</scope>
    <source>
        <strain evidence="3 4">DSM 797</strain>
    </source>
</reference>
<sequence>MIKKSKDLEITKIEHLRGGKKSVSIKHLIQGEELKNQAKMISKITLPKGASIGYHDHTEDFEIYYILTGTGVVDDNGNITKVSQGDVIYTCDGATHSIENTGEHDLEFMAIVINE</sequence>
<dbReference type="EMBL" id="FNGW01000003">
    <property type="protein sequence ID" value="SDL81319.1"/>
    <property type="molecule type" value="Genomic_DNA"/>
</dbReference>
<dbReference type="RefSeq" id="WP_092725176.1">
    <property type="nucleotide sequence ID" value="NZ_FNGW01000003.1"/>
</dbReference>
<dbReference type="InterPro" id="IPR014710">
    <property type="entry name" value="RmlC-like_jellyroll"/>
</dbReference>
<evidence type="ECO:0000313" key="3">
    <source>
        <dbReference type="EMBL" id="SDL81319.1"/>
    </source>
</evidence>
<dbReference type="Pfam" id="PF07883">
    <property type="entry name" value="Cupin_2"/>
    <property type="match status" value="1"/>
</dbReference>
<dbReference type="CDD" id="cd02221">
    <property type="entry name" value="cupin_TM1287-like"/>
    <property type="match status" value="1"/>
</dbReference>
<keyword evidence="1" id="KW-0479">Metal-binding</keyword>
<protein>
    <submittedName>
        <fullName evidence="3">Cupin domain-containing protein</fullName>
    </submittedName>
</protein>
<dbReference type="AlphaFoldDB" id="A0A1G9N469"/>
<name>A0A1G9N469_9FIRM</name>
<dbReference type="InterPro" id="IPR013096">
    <property type="entry name" value="Cupin_2"/>
</dbReference>
<feature type="domain" description="Cupin type-2" evidence="2">
    <location>
        <begin position="44"/>
        <end position="111"/>
    </location>
</feature>
<gene>
    <name evidence="3" type="ORF">SAMN04515677_103470</name>
</gene>
<proteinExistence type="predicted"/>
<dbReference type="GO" id="GO:0046872">
    <property type="term" value="F:metal ion binding"/>
    <property type="evidence" value="ECO:0007669"/>
    <property type="project" value="UniProtKB-KW"/>
</dbReference>